<dbReference type="CTD" id="8239445"/>
<reference evidence="1" key="2">
    <citation type="submission" date="2007-04" db="EMBL/GenBank/DDBJ databases">
        <title>The genome of the human body louse.</title>
        <authorList>
            <consortium name="The Human Body Louse Genome Consortium"/>
            <person name="Kirkness E."/>
            <person name="Walenz B."/>
            <person name="Hass B."/>
            <person name="Bruggner R."/>
            <person name="Strausberg R."/>
        </authorList>
    </citation>
    <scope>NUCLEOTIDE SEQUENCE</scope>
    <source>
        <strain evidence="1">USDA</strain>
    </source>
</reference>
<protein>
    <submittedName>
        <fullName evidence="1 2">Uncharacterized protein</fullName>
    </submittedName>
</protein>
<gene>
    <name evidence="2" type="primary">8239445</name>
    <name evidence="1" type="ORF">Phum_PHUM142020</name>
</gene>
<evidence type="ECO:0000313" key="2">
    <source>
        <dbReference type="EnsemblMetazoa" id="PHUM142020-PA"/>
    </source>
</evidence>
<dbReference type="EMBL" id="AAZO01001635">
    <property type="status" value="NOT_ANNOTATED_CDS"/>
    <property type="molecule type" value="Genomic_DNA"/>
</dbReference>
<dbReference type="Proteomes" id="UP000009046">
    <property type="component" value="Unassembled WGS sequence"/>
</dbReference>
<dbReference type="OrthoDB" id="6783490at2759"/>
<dbReference type="RefSeq" id="XP_002424654.1">
    <property type="nucleotide sequence ID" value="XM_002424609.1"/>
</dbReference>
<dbReference type="GeneID" id="8239445"/>
<accession>E0VEW0</accession>
<dbReference type="VEuPathDB" id="VectorBase:PHUM142020"/>
<dbReference type="InParanoid" id="E0VEW0"/>
<dbReference type="AlphaFoldDB" id="E0VEW0"/>
<keyword evidence="3" id="KW-1185">Reference proteome</keyword>
<dbReference type="EMBL" id="DS235099">
    <property type="protein sequence ID" value="EEB11916.1"/>
    <property type="molecule type" value="Genomic_DNA"/>
</dbReference>
<proteinExistence type="predicted"/>
<organism>
    <name type="scientific">Pediculus humanus subsp. corporis</name>
    <name type="common">Body louse</name>
    <dbReference type="NCBI Taxonomy" id="121224"/>
    <lineage>
        <taxon>Eukaryota</taxon>
        <taxon>Metazoa</taxon>
        <taxon>Ecdysozoa</taxon>
        <taxon>Arthropoda</taxon>
        <taxon>Hexapoda</taxon>
        <taxon>Insecta</taxon>
        <taxon>Pterygota</taxon>
        <taxon>Neoptera</taxon>
        <taxon>Paraneoptera</taxon>
        <taxon>Psocodea</taxon>
        <taxon>Troctomorpha</taxon>
        <taxon>Phthiraptera</taxon>
        <taxon>Anoplura</taxon>
        <taxon>Pediculidae</taxon>
        <taxon>Pediculus</taxon>
    </lineage>
</organism>
<reference evidence="1" key="1">
    <citation type="submission" date="2007-04" db="EMBL/GenBank/DDBJ databases">
        <title>Annotation of Pediculus humanus corporis strain USDA.</title>
        <authorList>
            <person name="Kirkness E."/>
            <person name="Hannick L."/>
            <person name="Hass B."/>
            <person name="Bruggner R."/>
            <person name="Lawson D."/>
            <person name="Bidwell S."/>
            <person name="Joardar V."/>
            <person name="Caler E."/>
            <person name="Walenz B."/>
            <person name="Inman J."/>
            <person name="Schobel S."/>
            <person name="Galinsky K."/>
            <person name="Amedeo P."/>
            <person name="Strausberg R."/>
        </authorList>
    </citation>
    <scope>NUCLEOTIDE SEQUENCE</scope>
    <source>
        <strain evidence="1">USDA</strain>
    </source>
</reference>
<dbReference type="HOGENOM" id="CLU_2443482_0_0_1"/>
<dbReference type="EnsemblMetazoa" id="PHUM142020-RA">
    <property type="protein sequence ID" value="PHUM142020-PA"/>
    <property type="gene ID" value="PHUM142020"/>
</dbReference>
<dbReference type="KEGG" id="phu:Phum_PHUM142020"/>
<sequence length="90" mass="10607">MADKSDLSPIKRENDNDFGLIEVNENDIPENSEVYVMEEPVEIQDKDGDEILETANNIVFRPLFRYRNKQQANLRRVSPGLRRRYFSLSF</sequence>
<name>E0VEW0_PEDHC</name>
<reference evidence="2" key="3">
    <citation type="submission" date="2021-02" db="UniProtKB">
        <authorList>
            <consortium name="EnsemblMetazoa"/>
        </authorList>
    </citation>
    <scope>IDENTIFICATION</scope>
    <source>
        <strain evidence="2">USDA</strain>
    </source>
</reference>
<evidence type="ECO:0000313" key="3">
    <source>
        <dbReference type="Proteomes" id="UP000009046"/>
    </source>
</evidence>
<evidence type="ECO:0000313" key="1">
    <source>
        <dbReference type="EMBL" id="EEB11916.1"/>
    </source>
</evidence>